<accession>A0A2R4WSI2</accession>
<reference evidence="2 3" key="1">
    <citation type="submission" date="2018-04" db="EMBL/GenBank/DDBJ databases">
        <title>Methylobacterium sp. PR1016A genome.</title>
        <authorList>
            <person name="Park W."/>
        </authorList>
    </citation>
    <scope>NUCLEOTIDE SEQUENCE [LARGE SCALE GENOMIC DNA]</scope>
    <source>
        <strain evidence="2 3">PR1016A</strain>
    </source>
</reference>
<dbReference type="EMBL" id="CP028843">
    <property type="protein sequence ID" value="AWB24492.1"/>
    <property type="molecule type" value="Genomic_DNA"/>
</dbReference>
<dbReference type="AlphaFoldDB" id="A0A2R4WSI2"/>
<proteinExistence type="predicted"/>
<organism evidence="2 3">
    <name type="scientific">Methylobacterium currus</name>
    <dbReference type="NCBI Taxonomy" id="2051553"/>
    <lineage>
        <taxon>Bacteria</taxon>
        <taxon>Pseudomonadati</taxon>
        <taxon>Pseudomonadota</taxon>
        <taxon>Alphaproteobacteria</taxon>
        <taxon>Hyphomicrobiales</taxon>
        <taxon>Methylobacteriaceae</taxon>
        <taxon>Methylobacterium</taxon>
    </lineage>
</organism>
<dbReference type="InterPro" id="IPR029045">
    <property type="entry name" value="ClpP/crotonase-like_dom_sf"/>
</dbReference>
<evidence type="ECO:0000256" key="1">
    <source>
        <dbReference type="SAM" id="SignalP"/>
    </source>
</evidence>
<dbReference type="Gene3D" id="3.90.226.10">
    <property type="entry name" value="2-enoyl-CoA Hydratase, Chain A, domain 1"/>
    <property type="match status" value="1"/>
</dbReference>
<keyword evidence="3" id="KW-1185">Reference proteome</keyword>
<keyword evidence="1" id="KW-0732">Signal</keyword>
<feature type="chain" id="PRO_5015313746" description="Alpha/beta hydrolase" evidence="1">
    <location>
        <begin position="23"/>
        <end position="197"/>
    </location>
</feature>
<evidence type="ECO:0008006" key="4">
    <source>
        <dbReference type="Google" id="ProtNLM"/>
    </source>
</evidence>
<gene>
    <name evidence="2" type="ORF">DA075_29530</name>
</gene>
<name>A0A2R4WSI2_9HYPH</name>
<sequence length="197" mass="20459">MRWRALACVAAISTAGAGPSQAMSLSESGDRVTLVGTIVPGDGEAFARFLAGPHAQPPRVVYLDSGGGKVLEGIAIGRAIRRAGLVTAVDAHAARCDSACTLIFAGGVRRHYIHGEDVYEGMSGRSGLGFHTAHRPGNRVEANTLNEHGSDNMRRFYAEMGQPGAATLVDKAAFNTLYRPSGSTALGLGIATSLQAP</sequence>
<protein>
    <recommendedName>
        <fullName evidence="4">Alpha/beta hydrolase</fullName>
    </recommendedName>
</protein>
<feature type="signal peptide" evidence="1">
    <location>
        <begin position="1"/>
        <end position="22"/>
    </location>
</feature>
<dbReference type="OrthoDB" id="5936191at2"/>
<evidence type="ECO:0000313" key="3">
    <source>
        <dbReference type="Proteomes" id="UP000244755"/>
    </source>
</evidence>
<dbReference type="KEGG" id="mee:DA075_29530"/>
<evidence type="ECO:0000313" key="2">
    <source>
        <dbReference type="EMBL" id="AWB24492.1"/>
    </source>
</evidence>
<dbReference type="SUPFAM" id="SSF52096">
    <property type="entry name" value="ClpP/crotonase"/>
    <property type="match status" value="1"/>
</dbReference>
<dbReference type="RefSeq" id="WP_099956220.1">
    <property type="nucleotide sequence ID" value="NZ_CP028843.1"/>
</dbReference>
<dbReference type="Proteomes" id="UP000244755">
    <property type="component" value="Chromosome 1"/>
</dbReference>